<dbReference type="PANTHER" id="PTHR33620:SF1">
    <property type="entry name" value="UREASE ACCESSORY PROTEIN F"/>
    <property type="match status" value="1"/>
</dbReference>
<dbReference type="EMBL" id="JANVFT010000053">
    <property type="protein sequence ID" value="KAJ4484543.1"/>
    <property type="molecule type" value="Genomic_DNA"/>
</dbReference>
<gene>
    <name evidence="5" type="ORF">C8R41DRAFT_733948</name>
</gene>
<feature type="non-terminal residue" evidence="5">
    <location>
        <position position="1"/>
    </location>
</feature>
<dbReference type="InterPro" id="IPR038277">
    <property type="entry name" value="UreF_sf"/>
</dbReference>
<keyword evidence="6" id="KW-1185">Reference proteome</keyword>
<evidence type="ECO:0000313" key="5">
    <source>
        <dbReference type="EMBL" id="KAJ4484543.1"/>
    </source>
</evidence>
<keyword evidence="2" id="KW-0143">Chaperone</keyword>
<comment type="similarity">
    <text evidence="3">Belongs to the UreF family.</text>
</comment>
<evidence type="ECO:0000256" key="3">
    <source>
        <dbReference type="ARBA" id="ARBA00046339"/>
    </source>
</evidence>
<reference evidence="5" key="1">
    <citation type="submission" date="2022-08" db="EMBL/GenBank/DDBJ databases">
        <title>A Global Phylogenomic Analysis of the Shiitake Genus Lentinula.</title>
        <authorList>
            <consortium name="DOE Joint Genome Institute"/>
            <person name="Sierra-Patev S."/>
            <person name="Min B."/>
            <person name="Naranjo-Ortiz M."/>
            <person name="Looney B."/>
            <person name="Konkel Z."/>
            <person name="Slot J.C."/>
            <person name="Sakamoto Y."/>
            <person name="Steenwyk J.L."/>
            <person name="Rokas A."/>
            <person name="Carro J."/>
            <person name="Camarero S."/>
            <person name="Ferreira P."/>
            <person name="Molpeceres G."/>
            <person name="Ruiz-Duenas F.J."/>
            <person name="Serrano A."/>
            <person name="Henrissat B."/>
            <person name="Drula E."/>
            <person name="Hughes K.W."/>
            <person name="Mata J.L."/>
            <person name="Ishikawa N.K."/>
            <person name="Vargas-Isla R."/>
            <person name="Ushijima S."/>
            <person name="Smith C.A."/>
            <person name="Ahrendt S."/>
            <person name="Andreopoulos W."/>
            <person name="He G."/>
            <person name="Labutti K."/>
            <person name="Lipzen A."/>
            <person name="Ng V."/>
            <person name="Riley R."/>
            <person name="Sandor L."/>
            <person name="Barry K."/>
            <person name="Martinez A.T."/>
            <person name="Xiao Y."/>
            <person name="Gibbons J.G."/>
            <person name="Terashima K."/>
            <person name="Grigoriev I.V."/>
            <person name="Hibbett D.S."/>
        </authorList>
    </citation>
    <scope>NUCLEOTIDE SEQUENCE</scope>
    <source>
        <strain evidence="5">RHP3577 ss4</strain>
    </source>
</reference>
<accession>A0ABQ8VEH3</accession>
<keyword evidence="1" id="KW-0996">Nickel insertion</keyword>
<feature type="region of interest" description="Disordered" evidence="4">
    <location>
        <begin position="130"/>
        <end position="166"/>
    </location>
</feature>
<dbReference type="InterPro" id="IPR002639">
    <property type="entry name" value="UreF"/>
</dbReference>
<dbReference type="Proteomes" id="UP001150217">
    <property type="component" value="Unassembled WGS sequence"/>
</dbReference>
<evidence type="ECO:0000256" key="2">
    <source>
        <dbReference type="ARBA" id="ARBA00023186"/>
    </source>
</evidence>
<dbReference type="PANTHER" id="PTHR33620">
    <property type="entry name" value="UREASE ACCESSORY PROTEIN F"/>
    <property type="match status" value="1"/>
</dbReference>
<proteinExistence type="inferred from homology"/>
<organism evidence="5 6">
    <name type="scientific">Lentinula lateritia</name>
    <dbReference type="NCBI Taxonomy" id="40482"/>
    <lineage>
        <taxon>Eukaryota</taxon>
        <taxon>Fungi</taxon>
        <taxon>Dikarya</taxon>
        <taxon>Basidiomycota</taxon>
        <taxon>Agaricomycotina</taxon>
        <taxon>Agaricomycetes</taxon>
        <taxon>Agaricomycetidae</taxon>
        <taxon>Agaricales</taxon>
        <taxon>Marasmiineae</taxon>
        <taxon>Omphalotaceae</taxon>
        <taxon>Lentinula</taxon>
    </lineage>
</organism>
<evidence type="ECO:0000256" key="1">
    <source>
        <dbReference type="ARBA" id="ARBA00022988"/>
    </source>
</evidence>
<comment type="caution">
    <text evidence="5">The sequence shown here is derived from an EMBL/GenBank/DDBJ whole genome shotgun (WGS) entry which is preliminary data.</text>
</comment>
<feature type="non-terminal residue" evidence="5">
    <location>
        <position position="307"/>
    </location>
</feature>
<name>A0ABQ8VEH3_9AGAR</name>
<dbReference type="Gene3D" id="1.10.4190.10">
    <property type="entry name" value="Urease accessory protein UreF"/>
    <property type="match status" value="1"/>
</dbReference>
<evidence type="ECO:0000256" key="4">
    <source>
        <dbReference type="SAM" id="MobiDB-lite"/>
    </source>
</evidence>
<evidence type="ECO:0000313" key="6">
    <source>
        <dbReference type="Proteomes" id="UP001150217"/>
    </source>
</evidence>
<protein>
    <submittedName>
        <fullName evidence="5">Uncharacterized protein</fullName>
    </submittedName>
</protein>
<dbReference type="Pfam" id="PF01730">
    <property type="entry name" value="UreF"/>
    <property type="match status" value="1"/>
</dbReference>
<sequence>DDNDQTYLLLLLSDSNLPTGSFVASSGFESYIKHGFGGARDDDDVVVDRTTSFMSDSISAYARSALPFVSDVHRVVRGVTTGESSNSERYLQKIQDLDDLYDVMTLNHVTKRASKSQGVALLTLYSKGFSESPYSSTSPSMSTSTSTSTSSTSTSSTSTSTSPSTLPSLVTNYKTLVRAKRAPGHLPICWGILTGVLGLSLERSLYLHIFLHARSLLSASVRLNEIGPYNAQQLLLHVSRGIIKTEVGRCMNLRTGVNLRTAVDLRTGNPHSEDPGYPHSEGPANTWPLGEILAARHDLQHSRIFNS</sequence>